<dbReference type="EMBL" id="JBBNAE010000007">
    <property type="protein sequence ID" value="KAK9109123.1"/>
    <property type="molecule type" value="Genomic_DNA"/>
</dbReference>
<keyword evidence="2" id="KW-0812">Transmembrane</keyword>
<dbReference type="Proteomes" id="UP001417504">
    <property type="component" value="Unassembled WGS sequence"/>
</dbReference>
<keyword evidence="5" id="KW-1185">Reference proteome</keyword>
<keyword evidence="2" id="KW-1133">Transmembrane helix</keyword>
<comment type="caution">
    <text evidence="4">The sequence shown here is derived from an EMBL/GenBank/DDBJ whole genome shotgun (WGS) entry which is preliminary data.</text>
</comment>
<proteinExistence type="predicted"/>
<accession>A0AAP0I5P8</accession>
<dbReference type="InterPro" id="IPR044659">
    <property type="entry name" value="PELPK1_2"/>
</dbReference>
<dbReference type="PANTHER" id="PTHR33088">
    <property type="entry name" value="MUCIN-2"/>
    <property type="match status" value="1"/>
</dbReference>
<evidence type="ECO:0000256" key="2">
    <source>
        <dbReference type="SAM" id="Phobius"/>
    </source>
</evidence>
<gene>
    <name evidence="4" type="ORF">Sjap_017183</name>
</gene>
<name>A0AAP0I5P8_9MAGN</name>
<dbReference type="PANTHER" id="PTHR33088:SF99">
    <property type="entry name" value="LEGUMINOSIN GROUP485 SECRETED PEPTIDE"/>
    <property type="match status" value="1"/>
</dbReference>
<keyword evidence="2" id="KW-0472">Membrane</keyword>
<feature type="chain" id="PRO_5042870779" evidence="3">
    <location>
        <begin position="27"/>
        <end position="225"/>
    </location>
</feature>
<evidence type="ECO:0000313" key="4">
    <source>
        <dbReference type="EMBL" id="KAK9109123.1"/>
    </source>
</evidence>
<dbReference type="AlphaFoldDB" id="A0AAP0I5P8"/>
<reference evidence="4 5" key="1">
    <citation type="submission" date="2024-01" db="EMBL/GenBank/DDBJ databases">
        <title>Genome assemblies of Stephania.</title>
        <authorList>
            <person name="Yang L."/>
        </authorList>
    </citation>
    <scope>NUCLEOTIDE SEQUENCE [LARGE SCALE GENOMIC DNA]</scope>
    <source>
        <strain evidence="4">QJT</strain>
        <tissue evidence="4">Leaf</tissue>
    </source>
</reference>
<evidence type="ECO:0000256" key="3">
    <source>
        <dbReference type="SAM" id="SignalP"/>
    </source>
</evidence>
<evidence type="ECO:0000313" key="5">
    <source>
        <dbReference type="Proteomes" id="UP001417504"/>
    </source>
</evidence>
<feature type="transmembrane region" description="Helical" evidence="2">
    <location>
        <begin position="163"/>
        <end position="185"/>
    </location>
</feature>
<feature type="region of interest" description="Disordered" evidence="1">
    <location>
        <begin position="42"/>
        <end position="70"/>
    </location>
</feature>
<sequence length="225" mass="23966">MASNNQFKLALFATALFLSSIEVSIAARRLLDTPVPSAPVLPTLPTPTLPQLPATPPLPKPTLPQLPTPQAPSLPTIPTAPKMTLPPLPSIPLPTLPMPTLPNFPTNPAIPQLTLPPLSSIPLTISNPRNSTVKPATHINPITIIPISKAASLSMACNQQYCLLFITILITFPSMINQSLIHAILTRHHLADAPKNSVSTVITSKSISNTSPKFTFAPNSLDSFN</sequence>
<keyword evidence="3" id="KW-0732">Signal</keyword>
<feature type="signal peptide" evidence="3">
    <location>
        <begin position="1"/>
        <end position="26"/>
    </location>
</feature>
<evidence type="ECO:0000256" key="1">
    <source>
        <dbReference type="SAM" id="MobiDB-lite"/>
    </source>
</evidence>
<organism evidence="4 5">
    <name type="scientific">Stephania japonica</name>
    <dbReference type="NCBI Taxonomy" id="461633"/>
    <lineage>
        <taxon>Eukaryota</taxon>
        <taxon>Viridiplantae</taxon>
        <taxon>Streptophyta</taxon>
        <taxon>Embryophyta</taxon>
        <taxon>Tracheophyta</taxon>
        <taxon>Spermatophyta</taxon>
        <taxon>Magnoliopsida</taxon>
        <taxon>Ranunculales</taxon>
        <taxon>Menispermaceae</taxon>
        <taxon>Menispermoideae</taxon>
        <taxon>Cissampelideae</taxon>
        <taxon>Stephania</taxon>
    </lineage>
</organism>
<protein>
    <submittedName>
        <fullName evidence="4">Uncharacterized protein</fullName>
    </submittedName>
</protein>